<gene>
    <name evidence="9" type="ORF">GGP71_002054</name>
</gene>
<keyword evidence="5" id="KW-1133">Transmembrane helix</keyword>
<evidence type="ECO:0000256" key="1">
    <source>
        <dbReference type="ARBA" id="ARBA00004651"/>
    </source>
</evidence>
<dbReference type="RefSeq" id="WP_259080469.1">
    <property type="nucleotide sequence ID" value="NZ_JANUAU010000006.1"/>
</dbReference>
<dbReference type="Pfam" id="PF04239">
    <property type="entry name" value="DUF421"/>
    <property type="match status" value="1"/>
</dbReference>
<comment type="caution">
    <text evidence="9">The sequence shown here is derived from an EMBL/GenBank/DDBJ whole genome shotgun (WGS) entry which is preliminary data.</text>
</comment>
<evidence type="ECO:0000313" key="9">
    <source>
        <dbReference type="EMBL" id="MCS3678124.1"/>
    </source>
</evidence>
<sequence>MLASVTLWQKPTLLEGAVTMGMLFTLQFVVGNLRKRVPGVTRLVDTRPPLLMDGTEVLSANLRRANVTETDLRAKLREANVTRWSQVRAIVMELTGDVSVLHAPPDAPPIDKSLLAGGGTGPDRESG</sequence>
<evidence type="ECO:0000313" key="10">
    <source>
        <dbReference type="Proteomes" id="UP001155027"/>
    </source>
</evidence>
<keyword evidence="4" id="KW-0812">Transmembrane</keyword>
<evidence type="ECO:0000256" key="7">
    <source>
        <dbReference type="SAM" id="MobiDB-lite"/>
    </source>
</evidence>
<dbReference type="Gene3D" id="3.30.240.20">
    <property type="entry name" value="bsu07140 like domains"/>
    <property type="match status" value="1"/>
</dbReference>
<accession>A0A9X2PX23</accession>
<dbReference type="EMBL" id="JANUAU010000006">
    <property type="protein sequence ID" value="MCS3678124.1"/>
    <property type="molecule type" value="Genomic_DNA"/>
</dbReference>
<dbReference type="InterPro" id="IPR007353">
    <property type="entry name" value="DUF421"/>
</dbReference>
<evidence type="ECO:0000256" key="4">
    <source>
        <dbReference type="ARBA" id="ARBA00022692"/>
    </source>
</evidence>
<protein>
    <submittedName>
        <fullName evidence="9">Uncharacterized membrane protein YcaP (DUF421 family)</fullName>
    </submittedName>
</protein>
<evidence type="ECO:0000256" key="2">
    <source>
        <dbReference type="ARBA" id="ARBA00006448"/>
    </source>
</evidence>
<dbReference type="PANTHER" id="PTHR34582">
    <property type="entry name" value="UPF0702 TRANSMEMBRANE PROTEIN YCAP"/>
    <property type="match status" value="1"/>
</dbReference>
<feature type="domain" description="YetF C-terminal" evidence="8">
    <location>
        <begin position="39"/>
        <end position="103"/>
    </location>
</feature>
<keyword evidence="6" id="KW-0472">Membrane</keyword>
<dbReference type="Proteomes" id="UP001155027">
    <property type="component" value="Unassembled WGS sequence"/>
</dbReference>
<proteinExistence type="inferred from homology"/>
<evidence type="ECO:0000256" key="6">
    <source>
        <dbReference type="ARBA" id="ARBA00023136"/>
    </source>
</evidence>
<dbReference type="PANTHER" id="PTHR34582:SF6">
    <property type="entry name" value="UPF0702 TRANSMEMBRANE PROTEIN YCAP"/>
    <property type="match status" value="1"/>
</dbReference>
<evidence type="ECO:0000256" key="3">
    <source>
        <dbReference type="ARBA" id="ARBA00022475"/>
    </source>
</evidence>
<evidence type="ECO:0000256" key="5">
    <source>
        <dbReference type="ARBA" id="ARBA00022989"/>
    </source>
</evidence>
<dbReference type="AlphaFoldDB" id="A0A9X2PX23"/>
<comment type="similarity">
    <text evidence="2">Belongs to the UPF0702 family.</text>
</comment>
<organism evidence="9 10">
    <name type="scientific">Salinibacter ruber</name>
    <dbReference type="NCBI Taxonomy" id="146919"/>
    <lineage>
        <taxon>Bacteria</taxon>
        <taxon>Pseudomonadati</taxon>
        <taxon>Rhodothermota</taxon>
        <taxon>Rhodothermia</taxon>
        <taxon>Rhodothermales</taxon>
        <taxon>Salinibacteraceae</taxon>
        <taxon>Salinibacter</taxon>
    </lineage>
</organism>
<comment type="subcellular location">
    <subcellularLocation>
        <location evidence="1">Cell membrane</location>
        <topology evidence="1">Multi-pass membrane protein</topology>
    </subcellularLocation>
</comment>
<keyword evidence="3" id="KW-1003">Cell membrane</keyword>
<evidence type="ECO:0000259" key="8">
    <source>
        <dbReference type="Pfam" id="PF04239"/>
    </source>
</evidence>
<reference evidence="9" key="1">
    <citation type="submission" date="2022-08" db="EMBL/GenBank/DDBJ databases">
        <title>Genomic Encyclopedia of Type Strains, Phase V (KMG-V): Genome sequencing to study the core and pangenomes of soil and plant-associated prokaryotes.</title>
        <authorList>
            <person name="Whitman W."/>
        </authorList>
    </citation>
    <scope>NUCLEOTIDE SEQUENCE</scope>
    <source>
        <strain evidence="9">0</strain>
    </source>
</reference>
<feature type="region of interest" description="Disordered" evidence="7">
    <location>
        <begin position="103"/>
        <end position="127"/>
    </location>
</feature>
<dbReference type="InterPro" id="IPR023090">
    <property type="entry name" value="UPF0702_alpha/beta_dom_sf"/>
</dbReference>
<name>A0A9X2PX23_9BACT</name>
<dbReference type="GO" id="GO:0005886">
    <property type="term" value="C:plasma membrane"/>
    <property type="evidence" value="ECO:0007669"/>
    <property type="project" value="UniProtKB-SubCell"/>
</dbReference>